<dbReference type="Proteomes" id="UP001456524">
    <property type="component" value="Unassembled WGS sequence"/>
</dbReference>
<name>A0ABR1XRD4_9PEZI</name>
<keyword evidence="2" id="KW-1185">Reference proteome</keyword>
<sequence>MSQLTAPLPTFILIPNPAHSFCCSYKRAPHTRLDKARQTKLSYSFNQANIVALVALAASTSAAPAPAADVVVPGDYITEDAAPALPLNTTDAVSGEEQHTHDKRTPPIKLYFCDKQNWKGRCIEKQFTPGYYYNLGNAWNDQMASVGPELYGACTLYDTNCCRGKSVSIFNPGTPNLGAYGMGRRVTSFKCFPWSP</sequence>
<dbReference type="EMBL" id="JBBWUH010000006">
    <property type="protein sequence ID" value="KAK8164261.1"/>
    <property type="molecule type" value="Genomic_DNA"/>
</dbReference>
<evidence type="ECO:0000313" key="2">
    <source>
        <dbReference type="Proteomes" id="UP001456524"/>
    </source>
</evidence>
<dbReference type="Gene3D" id="2.60.20.10">
    <property type="entry name" value="Crystallins"/>
    <property type="match status" value="1"/>
</dbReference>
<gene>
    <name evidence="1" type="ORF">IWX90DRAFT_505273</name>
</gene>
<evidence type="ECO:0000313" key="1">
    <source>
        <dbReference type="EMBL" id="KAK8164261.1"/>
    </source>
</evidence>
<protein>
    <submittedName>
        <fullName evidence="1">Uncharacterized protein</fullName>
    </submittedName>
</protein>
<comment type="caution">
    <text evidence="1">The sequence shown here is derived from an EMBL/GenBank/DDBJ whole genome shotgun (WGS) entry which is preliminary data.</text>
</comment>
<organism evidence="1 2">
    <name type="scientific">Phyllosticta citrichinensis</name>
    <dbReference type="NCBI Taxonomy" id="1130410"/>
    <lineage>
        <taxon>Eukaryota</taxon>
        <taxon>Fungi</taxon>
        <taxon>Dikarya</taxon>
        <taxon>Ascomycota</taxon>
        <taxon>Pezizomycotina</taxon>
        <taxon>Dothideomycetes</taxon>
        <taxon>Dothideomycetes incertae sedis</taxon>
        <taxon>Botryosphaeriales</taxon>
        <taxon>Phyllostictaceae</taxon>
        <taxon>Phyllosticta</taxon>
    </lineage>
</organism>
<reference evidence="1 2" key="1">
    <citation type="journal article" date="2022" name="G3 (Bethesda)">
        <title>Enemy or ally: a genomic approach to elucidate the lifestyle of Phyllosticta citrichinaensis.</title>
        <authorList>
            <person name="Buijs V.A."/>
            <person name="Groenewald J.Z."/>
            <person name="Haridas S."/>
            <person name="LaButti K.M."/>
            <person name="Lipzen A."/>
            <person name="Martin F.M."/>
            <person name="Barry K."/>
            <person name="Grigoriev I.V."/>
            <person name="Crous P.W."/>
            <person name="Seidl M.F."/>
        </authorList>
    </citation>
    <scope>NUCLEOTIDE SEQUENCE [LARGE SCALE GENOMIC DNA]</scope>
    <source>
        <strain evidence="1 2">CBS 129764</strain>
    </source>
</reference>
<proteinExistence type="predicted"/>
<accession>A0ABR1XRD4</accession>